<evidence type="ECO:0000256" key="1">
    <source>
        <dbReference type="ARBA" id="ARBA00006484"/>
    </source>
</evidence>
<protein>
    <submittedName>
        <fullName evidence="3">3-oxoacyl-ACP reductase</fullName>
    </submittedName>
</protein>
<keyword evidence="4" id="KW-1185">Reference proteome</keyword>
<dbReference type="OrthoDB" id="9793325at2"/>
<dbReference type="STRING" id="1480615.AWJ14_04835"/>
<dbReference type="PROSITE" id="PS00061">
    <property type="entry name" value="ADH_SHORT"/>
    <property type="match status" value="1"/>
</dbReference>
<dbReference type="InterPro" id="IPR050259">
    <property type="entry name" value="SDR"/>
</dbReference>
<evidence type="ECO:0000313" key="4">
    <source>
        <dbReference type="Proteomes" id="UP000094795"/>
    </source>
</evidence>
<comment type="caution">
    <text evidence="3">The sequence shown here is derived from an EMBL/GenBank/DDBJ whole genome shotgun (WGS) entry which is preliminary data.</text>
</comment>
<gene>
    <name evidence="3" type="ORF">AWJ14_04835</name>
</gene>
<sequence length="269" mass="27768">MDLLLGDKIALVTGSSKGIGAAIAHGLAREGATVIVHGRDLELARGVAEKIKQDGGSAHVVTGDLTEATEVDAMLDMARSFAGDIDILVNNAGGSSAASDWSTTEPSAWASTYDANVLAAVRIAKAVLPPMRHARWGRIINISSLAGLMPPAVNPDYSAAKAAMLTMSVSMAKAVAAEGVTVNTVSPGTIHSEKLDGKFREVAQTRGIAIDAPWDEVEAAVLPLFAQVPIGRVGTLQEIADAVAFLASSRASYITGSNLRLDGGMLPTI</sequence>
<reference evidence="3 4" key="1">
    <citation type="submission" date="2015-12" db="EMBL/GenBank/DDBJ databases">
        <authorList>
            <person name="Shamseldin A."/>
            <person name="Moawad H."/>
            <person name="Abd El-Rahim W.M."/>
            <person name="Sadowsky M.J."/>
        </authorList>
    </citation>
    <scope>NUCLEOTIDE SEQUENCE [LARGE SCALE GENOMIC DNA]</scope>
    <source>
        <strain evidence="3 4">JC234</strain>
    </source>
</reference>
<dbReference type="InterPro" id="IPR020904">
    <property type="entry name" value="Sc_DH/Rdtase_CS"/>
</dbReference>
<dbReference type="PRINTS" id="PR00080">
    <property type="entry name" value="SDRFAMILY"/>
</dbReference>
<dbReference type="Gene3D" id="3.40.50.720">
    <property type="entry name" value="NAD(P)-binding Rossmann-like Domain"/>
    <property type="match status" value="1"/>
</dbReference>
<dbReference type="EMBL" id="LQZT01000002">
    <property type="protein sequence ID" value="OCW59033.1"/>
    <property type="molecule type" value="Genomic_DNA"/>
</dbReference>
<organism evidence="3 4">
    <name type="scientific">Hoeflea olei</name>
    <dbReference type="NCBI Taxonomy" id="1480615"/>
    <lineage>
        <taxon>Bacteria</taxon>
        <taxon>Pseudomonadati</taxon>
        <taxon>Pseudomonadota</taxon>
        <taxon>Alphaproteobacteria</taxon>
        <taxon>Hyphomicrobiales</taxon>
        <taxon>Rhizobiaceae</taxon>
        <taxon>Hoeflea</taxon>
    </lineage>
</organism>
<dbReference type="Proteomes" id="UP000094795">
    <property type="component" value="Unassembled WGS sequence"/>
</dbReference>
<dbReference type="RefSeq" id="WP_066175090.1">
    <property type="nucleotide sequence ID" value="NZ_LQZT01000002.1"/>
</dbReference>
<dbReference type="SUPFAM" id="SSF51735">
    <property type="entry name" value="NAD(P)-binding Rossmann-fold domains"/>
    <property type="match status" value="1"/>
</dbReference>
<evidence type="ECO:0000313" key="3">
    <source>
        <dbReference type="EMBL" id="OCW59033.1"/>
    </source>
</evidence>
<dbReference type="GO" id="GO:0032787">
    <property type="term" value="P:monocarboxylic acid metabolic process"/>
    <property type="evidence" value="ECO:0007669"/>
    <property type="project" value="UniProtKB-ARBA"/>
</dbReference>
<comment type="similarity">
    <text evidence="1 2">Belongs to the short-chain dehydrogenases/reductases (SDR) family.</text>
</comment>
<dbReference type="Pfam" id="PF00106">
    <property type="entry name" value="adh_short"/>
    <property type="match status" value="1"/>
</dbReference>
<evidence type="ECO:0000256" key="2">
    <source>
        <dbReference type="RuleBase" id="RU000363"/>
    </source>
</evidence>
<name>A0A1C1YZS1_9HYPH</name>
<dbReference type="InterPro" id="IPR036291">
    <property type="entry name" value="NAD(P)-bd_dom_sf"/>
</dbReference>
<dbReference type="PANTHER" id="PTHR42879">
    <property type="entry name" value="3-OXOACYL-(ACYL-CARRIER-PROTEIN) REDUCTASE"/>
    <property type="match status" value="1"/>
</dbReference>
<dbReference type="InterPro" id="IPR002347">
    <property type="entry name" value="SDR_fam"/>
</dbReference>
<proteinExistence type="inferred from homology"/>
<dbReference type="AlphaFoldDB" id="A0A1C1YZS1"/>
<dbReference type="PRINTS" id="PR00081">
    <property type="entry name" value="GDHRDH"/>
</dbReference>
<accession>A0A1C1YZS1</accession>
<dbReference type="FunFam" id="3.40.50.720:FF:000084">
    <property type="entry name" value="Short-chain dehydrogenase reductase"/>
    <property type="match status" value="1"/>
</dbReference>